<organism evidence="2 3">
    <name type="scientific">Rhodoferax lacus</name>
    <dbReference type="NCBI Taxonomy" id="2184758"/>
    <lineage>
        <taxon>Bacteria</taxon>
        <taxon>Pseudomonadati</taxon>
        <taxon>Pseudomonadota</taxon>
        <taxon>Betaproteobacteria</taxon>
        <taxon>Burkholderiales</taxon>
        <taxon>Comamonadaceae</taxon>
        <taxon>Rhodoferax</taxon>
    </lineage>
</organism>
<protein>
    <recommendedName>
        <fullName evidence="4">TagK domain-containing protein</fullName>
    </recommendedName>
</protein>
<proteinExistence type="predicted"/>
<dbReference type="NCBIfam" id="NF033419">
    <property type="entry name" value="T6SS_TagK_dom"/>
    <property type="match status" value="1"/>
</dbReference>
<dbReference type="InterPro" id="IPR047914">
    <property type="entry name" value="TagK-like_C"/>
</dbReference>
<evidence type="ECO:0000313" key="3">
    <source>
        <dbReference type="Proteomes" id="UP000260665"/>
    </source>
</evidence>
<dbReference type="EMBL" id="QFZK01000009">
    <property type="protein sequence ID" value="RFO96241.1"/>
    <property type="molecule type" value="Genomic_DNA"/>
</dbReference>
<evidence type="ECO:0000256" key="1">
    <source>
        <dbReference type="SAM" id="MobiDB-lite"/>
    </source>
</evidence>
<comment type="caution">
    <text evidence="2">The sequence shown here is derived from an EMBL/GenBank/DDBJ whole genome shotgun (WGS) entry which is preliminary data.</text>
</comment>
<reference evidence="2 3" key="1">
    <citation type="submission" date="2018-05" db="EMBL/GenBank/DDBJ databases">
        <title>Rhodoferax soyangensis sp.nov., isolated from an oligotrophic freshwater lake.</title>
        <authorList>
            <person name="Park M."/>
        </authorList>
    </citation>
    <scope>NUCLEOTIDE SEQUENCE [LARGE SCALE GENOMIC DNA]</scope>
    <source>
        <strain evidence="2 3">IMCC26218</strain>
    </source>
</reference>
<dbReference type="RefSeq" id="WP_117178504.1">
    <property type="nucleotide sequence ID" value="NZ_QFZK01000009.1"/>
</dbReference>
<dbReference type="Proteomes" id="UP000260665">
    <property type="component" value="Unassembled WGS sequence"/>
</dbReference>
<accession>A0A3E1RAJ0</accession>
<dbReference type="OrthoDB" id="8613119at2"/>
<dbReference type="AlphaFoldDB" id="A0A3E1RAJ0"/>
<name>A0A3E1RAJ0_9BURK</name>
<feature type="region of interest" description="Disordered" evidence="1">
    <location>
        <begin position="373"/>
        <end position="392"/>
    </location>
</feature>
<evidence type="ECO:0000313" key="2">
    <source>
        <dbReference type="EMBL" id="RFO96241.1"/>
    </source>
</evidence>
<sequence>MNTVHLANAAQRLELLVLQHRGQEVDFSWQWPPGASLVSLDHVLSALEGVEPTFLAQVQSCILQRTGTVQQPVWCLGNRSADLVCSVNAQVLAAGSQLRLDHGDEIEIGLLRLLVCLEPSQGPSDVADGDASRPGDRAAEQGDAGFALTDLDAPGDTVALTDAQRQGLKRSDFADLISLEPQEPAPSLQAAAPVLHAVLPEPPDPLAESAALQESVATSYAEKVSGLLAQFQHGADRPEAAQSEVDDLLSSLHTRYLEKLLNPERADADDQWQDLVRGTQARQIDPLQHWMQAAGSNPSLDDFLGQQQSIASVMQGLDGLGNVDVLAPEPIDSVLHLFAPEHMRSTAQDSLESLVRRSLPGLTLREHHSLSVDSAMPFTGGQELPNPNPQTP</sequence>
<evidence type="ECO:0008006" key="4">
    <source>
        <dbReference type="Google" id="ProtNLM"/>
    </source>
</evidence>
<keyword evidence="3" id="KW-1185">Reference proteome</keyword>
<gene>
    <name evidence="2" type="ORF">DIC66_14690</name>
</gene>